<dbReference type="PANTHER" id="PTHR30376:SF3">
    <property type="entry name" value="RNA POLYMERASE SIGMA FACTOR RPOH"/>
    <property type="match status" value="1"/>
</dbReference>
<comment type="caution">
    <text evidence="9">The sequence shown here is derived from an EMBL/GenBank/DDBJ whole genome shotgun (WGS) entry which is preliminary data.</text>
</comment>
<gene>
    <name evidence="9" type="primary">sigK</name>
    <name evidence="9" type="ORF">H8700_11555</name>
</gene>
<dbReference type="InterPro" id="IPR013324">
    <property type="entry name" value="RNA_pol_sigma_r3/r4-like"/>
</dbReference>
<keyword evidence="4 6" id="KW-0238">DNA-binding</keyword>
<keyword evidence="5 6" id="KW-0804">Transcription</keyword>
<dbReference type="EMBL" id="JACRSW010000040">
    <property type="protein sequence ID" value="MBC8558331.1"/>
    <property type="molecule type" value="Genomic_DNA"/>
</dbReference>
<evidence type="ECO:0000313" key="10">
    <source>
        <dbReference type="Proteomes" id="UP000637513"/>
    </source>
</evidence>
<dbReference type="InterPro" id="IPR050813">
    <property type="entry name" value="Sigma-70_Factor"/>
</dbReference>
<dbReference type="InterPro" id="IPR036388">
    <property type="entry name" value="WH-like_DNA-bd_sf"/>
</dbReference>
<dbReference type="Pfam" id="PF04542">
    <property type="entry name" value="Sigma70_r2"/>
    <property type="match status" value="1"/>
</dbReference>
<dbReference type="Gene3D" id="1.20.120.1810">
    <property type="match status" value="1"/>
</dbReference>
<comment type="function">
    <text evidence="6">Sigma factors are initiation factors that promote the attachment of RNA polymerase to specific initiation sites and are then released.</text>
</comment>
<feature type="domain" description="RNA polymerase sigma-70" evidence="8">
    <location>
        <begin position="175"/>
        <end position="201"/>
    </location>
</feature>
<dbReference type="RefSeq" id="WP_249305730.1">
    <property type="nucleotide sequence ID" value="NZ_JACRSW010000040.1"/>
</dbReference>
<evidence type="ECO:0000256" key="5">
    <source>
        <dbReference type="ARBA" id="ARBA00023163"/>
    </source>
</evidence>
<evidence type="ECO:0000256" key="4">
    <source>
        <dbReference type="ARBA" id="ARBA00023125"/>
    </source>
</evidence>
<dbReference type="Gene3D" id="1.10.10.10">
    <property type="entry name" value="Winged helix-like DNA-binding domain superfamily/Winged helix DNA-binding domain"/>
    <property type="match status" value="1"/>
</dbReference>
<dbReference type="NCBIfam" id="TIGR02937">
    <property type="entry name" value="sigma70-ECF"/>
    <property type="match status" value="1"/>
</dbReference>
<protein>
    <recommendedName>
        <fullName evidence="6">RNA polymerase sigma factor</fullName>
    </recommendedName>
</protein>
<dbReference type="InterPro" id="IPR007630">
    <property type="entry name" value="RNA_pol_sigma70_r4"/>
</dbReference>
<dbReference type="InterPro" id="IPR013325">
    <property type="entry name" value="RNA_pol_sigma_r2"/>
</dbReference>
<dbReference type="CDD" id="cd06171">
    <property type="entry name" value="Sigma70_r4"/>
    <property type="match status" value="1"/>
</dbReference>
<reference evidence="9 10" key="1">
    <citation type="submission" date="2020-08" db="EMBL/GenBank/DDBJ databases">
        <title>Genome public.</title>
        <authorList>
            <person name="Liu C."/>
            <person name="Sun Q."/>
        </authorList>
    </citation>
    <scope>NUCLEOTIDE SEQUENCE [LARGE SCALE GENOMIC DNA]</scope>
    <source>
        <strain evidence="9 10">BX3</strain>
    </source>
</reference>
<sequence length="216" mass="24956">MQSFPKPLSAKEEKECIARCRQGDQKARQCLIEKNLRLVAYIAKKYNVGDKDMDDLISIGTIGLIKGIDTFDETKNIRLATYAARCIDNELLMMLRAEKKKAKDVYLYDSIGSDKEGNEINLFDIIEYKDEDVIERLMVNERVGRLGKIMEETLSGREKTILIMRYGLDGKKEKTQREIAKLYGISRSYVSRIEKRALGKLRKKYEEIENASAKRK</sequence>
<dbReference type="InterPro" id="IPR000943">
    <property type="entry name" value="RNA_pol_sigma70"/>
</dbReference>
<evidence type="ECO:0000313" key="9">
    <source>
        <dbReference type="EMBL" id="MBC8558331.1"/>
    </source>
</evidence>
<dbReference type="PIRSF" id="PIRSF000770">
    <property type="entry name" value="RNA_pol_sigma-SigE/K"/>
    <property type="match status" value="1"/>
</dbReference>
<dbReference type="Proteomes" id="UP000637513">
    <property type="component" value="Unassembled WGS sequence"/>
</dbReference>
<accession>A0ABR7MX01</accession>
<dbReference type="PROSITE" id="PS00715">
    <property type="entry name" value="SIGMA70_1"/>
    <property type="match status" value="1"/>
</dbReference>
<evidence type="ECO:0000259" key="8">
    <source>
        <dbReference type="PROSITE" id="PS00716"/>
    </source>
</evidence>
<feature type="domain" description="RNA polymerase sigma-70" evidence="7">
    <location>
        <begin position="55"/>
        <end position="68"/>
    </location>
</feature>
<organism evidence="9 10">
    <name type="scientific">Jutongia hominis</name>
    <dbReference type="NCBI Taxonomy" id="2763664"/>
    <lineage>
        <taxon>Bacteria</taxon>
        <taxon>Bacillati</taxon>
        <taxon>Bacillota</taxon>
        <taxon>Clostridia</taxon>
        <taxon>Lachnospirales</taxon>
        <taxon>Lachnospiraceae</taxon>
        <taxon>Jutongia</taxon>
    </lineage>
</organism>
<evidence type="ECO:0000256" key="1">
    <source>
        <dbReference type="ARBA" id="ARBA00007788"/>
    </source>
</evidence>
<name>A0ABR7MX01_9FIRM</name>
<dbReference type="SUPFAM" id="SSF88659">
    <property type="entry name" value="Sigma3 and sigma4 domains of RNA polymerase sigma factors"/>
    <property type="match status" value="1"/>
</dbReference>
<dbReference type="PROSITE" id="PS00716">
    <property type="entry name" value="SIGMA70_2"/>
    <property type="match status" value="1"/>
</dbReference>
<evidence type="ECO:0000256" key="6">
    <source>
        <dbReference type="RuleBase" id="RU362124"/>
    </source>
</evidence>
<dbReference type="Pfam" id="PF04545">
    <property type="entry name" value="Sigma70_r4"/>
    <property type="match status" value="1"/>
</dbReference>
<dbReference type="NCBIfam" id="NF004471">
    <property type="entry name" value="PRK05803.1"/>
    <property type="match status" value="1"/>
</dbReference>
<keyword evidence="3 6" id="KW-0731">Sigma factor</keyword>
<keyword evidence="2 6" id="KW-0805">Transcription regulation</keyword>
<evidence type="ECO:0000256" key="3">
    <source>
        <dbReference type="ARBA" id="ARBA00023082"/>
    </source>
</evidence>
<proteinExistence type="inferred from homology"/>
<dbReference type="SUPFAM" id="SSF88946">
    <property type="entry name" value="Sigma2 domain of RNA polymerase sigma factors"/>
    <property type="match status" value="1"/>
</dbReference>
<comment type="similarity">
    <text evidence="1 6">Belongs to the sigma-70 factor family.</text>
</comment>
<keyword evidence="10" id="KW-1185">Reference proteome</keyword>
<evidence type="ECO:0000256" key="2">
    <source>
        <dbReference type="ARBA" id="ARBA00023015"/>
    </source>
</evidence>
<dbReference type="InterPro" id="IPR014284">
    <property type="entry name" value="RNA_pol_sigma-70_dom"/>
</dbReference>
<evidence type="ECO:0000259" key="7">
    <source>
        <dbReference type="PROSITE" id="PS00715"/>
    </source>
</evidence>
<dbReference type="PANTHER" id="PTHR30376">
    <property type="entry name" value="SIGMA FACTOR RPOH HEAT SHOCK RELATED"/>
    <property type="match status" value="1"/>
</dbReference>
<dbReference type="PRINTS" id="PR00046">
    <property type="entry name" value="SIGMA70FCT"/>
</dbReference>
<dbReference type="InterPro" id="IPR007627">
    <property type="entry name" value="RNA_pol_sigma70_r2"/>
</dbReference>